<sequence>MTAWVTGGRVRHSTSLISGNGRGSAGTTGRHGCSPCNHFHFYA</sequence>
<evidence type="ECO:0000313" key="2">
    <source>
        <dbReference type="Proteomes" id="UP000032748"/>
    </source>
</evidence>
<dbReference type="AlphaFoldDB" id="A0A0D5XWC8"/>
<reference evidence="1 2" key="1">
    <citation type="journal article" date="2015" name="Mol. Plant Microbe Interact.">
        <title>Comparative Genomic Analysis of Pseudomonas chlororaphis PCL1606 Reveals New Insight into Antifungal Compounds Involved in Biocontrol.</title>
        <authorList>
            <person name="Calderon C.E."/>
            <person name="Ramos C."/>
            <person name="de Vicente A."/>
            <person name="Cazorla F.M."/>
        </authorList>
    </citation>
    <scope>NUCLEOTIDE SEQUENCE [LARGE SCALE GENOMIC DNA]</scope>
    <source>
        <strain evidence="1 2">PCL1606</strain>
    </source>
</reference>
<gene>
    <name evidence="1" type="ORF">PCL1606_19400</name>
</gene>
<dbReference type="EMBL" id="CP011110">
    <property type="protein sequence ID" value="AKA23396.1"/>
    <property type="molecule type" value="Genomic_DNA"/>
</dbReference>
<protein>
    <submittedName>
        <fullName evidence="1">Uncharacterized protein</fullName>
    </submittedName>
</protein>
<accession>A0A0D5XWC8</accession>
<organism evidence="1 2">
    <name type="scientific">Pseudomonas chlororaphis</name>
    <dbReference type="NCBI Taxonomy" id="587753"/>
    <lineage>
        <taxon>Bacteria</taxon>
        <taxon>Pseudomonadati</taxon>
        <taxon>Pseudomonadota</taxon>
        <taxon>Gammaproteobacteria</taxon>
        <taxon>Pseudomonadales</taxon>
        <taxon>Pseudomonadaceae</taxon>
        <taxon>Pseudomonas</taxon>
    </lineage>
</organism>
<evidence type="ECO:0000313" key="1">
    <source>
        <dbReference type="EMBL" id="AKA23396.1"/>
    </source>
</evidence>
<proteinExistence type="predicted"/>
<dbReference type="KEGG" id="pcz:PCL1606_19400"/>
<name>A0A0D5XWC8_9PSED</name>
<dbReference type="Proteomes" id="UP000032748">
    <property type="component" value="Chromosome"/>
</dbReference>